<dbReference type="EMBL" id="JAOYEY010000032">
    <property type="protein sequence ID" value="MCV9885619.1"/>
    <property type="molecule type" value="Genomic_DNA"/>
</dbReference>
<evidence type="ECO:0000313" key="2">
    <source>
        <dbReference type="Proteomes" id="UP001526147"/>
    </source>
</evidence>
<organism evidence="1 2">
    <name type="scientific">Metabacillus halosaccharovorans</name>
    <dbReference type="NCBI Taxonomy" id="930124"/>
    <lineage>
        <taxon>Bacteria</taxon>
        <taxon>Bacillati</taxon>
        <taxon>Bacillota</taxon>
        <taxon>Bacilli</taxon>
        <taxon>Bacillales</taxon>
        <taxon>Bacillaceae</taxon>
        <taxon>Metabacillus</taxon>
    </lineage>
</organism>
<dbReference type="RefSeq" id="WP_156932044.1">
    <property type="nucleotide sequence ID" value="NZ_CP162630.1"/>
</dbReference>
<accession>A0ABT3DEZ0</accession>
<comment type="caution">
    <text evidence="1">The sequence shown here is derived from an EMBL/GenBank/DDBJ whole genome shotgun (WGS) entry which is preliminary data.</text>
</comment>
<evidence type="ECO:0000313" key="1">
    <source>
        <dbReference type="EMBL" id="MCV9885619.1"/>
    </source>
</evidence>
<reference evidence="1 2" key="1">
    <citation type="submission" date="2022-10" db="EMBL/GenBank/DDBJ databases">
        <title>Draft genome assembly of moderately radiation resistant bacterium Metabacillus halosaccharovorans.</title>
        <authorList>
            <person name="Pal S."/>
            <person name="Gopinathan A."/>
        </authorList>
    </citation>
    <scope>NUCLEOTIDE SEQUENCE [LARGE SCALE GENOMIC DNA]</scope>
    <source>
        <strain evidence="1 2">VITHBRA001</strain>
    </source>
</reference>
<protein>
    <submittedName>
        <fullName evidence="1">Uncharacterized protein</fullName>
    </submittedName>
</protein>
<name>A0ABT3DEZ0_9BACI</name>
<gene>
    <name evidence="1" type="ORF">OIH86_08125</name>
</gene>
<sequence>MSNETSTIGQQIVVYKGIKCEVIYNYGNGNYEIVFGEQILLVQESEIQLLN</sequence>
<proteinExistence type="predicted"/>
<keyword evidence="2" id="KW-1185">Reference proteome</keyword>
<dbReference type="Proteomes" id="UP001526147">
    <property type="component" value="Unassembled WGS sequence"/>
</dbReference>